<protein>
    <recommendedName>
        <fullName evidence="2">non-specific serine/threonine protein kinase</fullName>
        <ecNumber evidence="2">2.7.11.1</ecNumber>
    </recommendedName>
</protein>
<organism evidence="11 12">
    <name type="scientific">Cucumis sativus</name>
    <name type="common">Cucumber</name>
    <dbReference type="NCBI Taxonomy" id="3659"/>
    <lineage>
        <taxon>Eukaryota</taxon>
        <taxon>Viridiplantae</taxon>
        <taxon>Streptophyta</taxon>
        <taxon>Embryophyta</taxon>
        <taxon>Tracheophyta</taxon>
        <taxon>Spermatophyta</taxon>
        <taxon>Magnoliopsida</taxon>
        <taxon>eudicotyledons</taxon>
        <taxon>Gunneridae</taxon>
        <taxon>Pentapetalae</taxon>
        <taxon>rosids</taxon>
        <taxon>fabids</taxon>
        <taxon>Cucurbitales</taxon>
        <taxon>Cucurbitaceae</taxon>
        <taxon>Benincaseae</taxon>
        <taxon>Cucumis</taxon>
    </lineage>
</organism>
<dbReference type="EC" id="2.7.11.1" evidence="2"/>
<dbReference type="InterPro" id="IPR011009">
    <property type="entry name" value="Kinase-like_dom_sf"/>
</dbReference>
<evidence type="ECO:0000256" key="4">
    <source>
        <dbReference type="ARBA" id="ARBA00022679"/>
    </source>
</evidence>
<dbReference type="eggNOG" id="ENOG502QTCP">
    <property type="taxonomic scope" value="Eukaryota"/>
</dbReference>
<dbReference type="Gene3D" id="3.30.200.20">
    <property type="entry name" value="Phosphorylase Kinase, domain 1"/>
    <property type="match status" value="1"/>
</dbReference>
<reference evidence="11 12" key="4">
    <citation type="journal article" date="2011" name="BMC Genomics">
        <title>RNA-Seq improves annotation of protein-coding genes in the cucumber genome.</title>
        <authorList>
            <person name="Li Z."/>
            <person name="Zhang Z."/>
            <person name="Yan P."/>
            <person name="Huang S."/>
            <person name="Fei Z."/>
            <person name="Lin K."/>
        </authorList>
    </citation>
    <scope>NUCLEOTIDE SEQUENCE [LARGE SCALE GENOMIC DNA]</scope>
    <source>
        <strain evidence="12">cv. 9930</strain>
    </source>
</reference>
<comment type="catalytic activity">
    <reaction evidence="8">
        <text>L-threonyl-[protein] + ATP = O-phospho-L-threonyl-[protein] + ADP + H(+)</text>
        <dbReference type="Rhea" id="RHEA:46608"/>
        <dbReference type="Rhea" id="RHEA-COMP:11060"/>
        <dbReference type="Rhea" id="RHEA-COMP:11605"/>
        <dbReference type="ChEBI" id="CHEBI:15378"/>
        <dbReference type="ChEBI" id="CHEBI:30013"/>
        <dbReference type="ChEBI" id="CHEBI:30616"/>
        <dbReference type="ChEBI" id="CHEBI:61977"/>
        <dbReference type="ChEBI" id="CHEBI:456216"/>
        <dbReference type="EC" id="2.7.11.1"/>
    </reaction>
</comment>
<keyword evidence="7" id="KW-0067">ATP-binding</keyword>
<evidence type="ECO:0000256" key="3">
    <source>
        <dbReference type="ARBA" id="ARBA00022527"/>
    </source>
</evidence>
<evidence type="ECO:0000259" key="10">
    <source>
        <dbReference type="PROSITE" id="PS50011"/>
    </source>
</evidence>
<dbReference type="Gramene" id="KGN55044">
    <property type="protein sequence ID" value="KGN55044"/>
    <property type="gene ID" value="Csa_4G624990"/>
</dbReference>
<dbReference type="AlphaFoldDB" id="A0A0A0L204"/>
<name>A0A0A0L204_CUCSA</name>
<keyword evidence="6" id="KW-0418">Kinase</keyword>
<accession>A0A0A0L204</accession>
<dbReference type="InterPro" id="IPR000719">
    <property type="entry name" value="Prot_kinase_dom"/>
</dbReference>
<dbReference type="InterPro" id="IPR051824">
    <property type="entry name" value="LRR_Rcpt-Like_S/T_Kinase"/>
</dbReference>
<evidence type="ECO:0000256" key="5">
    <source>
        <dbReference type="ARBA" id="ARBA00022741"/>
    </source>
</evidence>
<evidence type="ECO:0000313" key="11">
    <source>
        <dbReference type="EMBL" id="KGN55044.1"/>
    </source>
</evidence>
<dbReference type="FunFam" id="1.10.510.10:FF:001023">
    <property type="entry name" value="Os07g0541700 protein"/>
    <property type="match status" value="1"/>
</dbReference>
<reference evidence="11 12" key="2">
    <citation type="journal article" date="2009" name="PLoS ONE">
        <title>An integrated genetic and cytogenetic map of the cucumber genome.</title>
        <authorList>
            <person name="Ren Y."/>
            <person name="Zhang Z."/>
            <person name="Liu J."/>
            <person name="Staub J.E."/>
            <person name="Han Y."/>
            <person name="Cheng Z."/>
            <person name="Li X."/>
            <person name="Lu J."/>
            <person name="Miao H."/>
            <person name="Kang H."/>
            <person name="Xie B."/>
            <person name="Gu X."/>
            <person name="Wang X."/>
            <person name="Du Y."/>
            <person name="Jin W."/>
            <person name="Huang S."/>
        </authorList>
    </citation>
    <scope>NUCLEOTIDE SEQUENCE [LARGE SCALE GENOMIC DNA]</scope>
    <source>
        <strain evidence="12">cv. 9930</strain>
    </source>
</reference>
<dbReference type="GO" id="GO:0005524">
    <property type="term" value="F:ATP binding"/>
    <property type="evidence" value="ECO:0007669"/>
    <property type="project" value="UniProtKB-KW"/>
</dbReference>
<reference evidence="11 12" key="3">
    <citation type="journal article" date="2010" name="BMC Genomics">
        <title>Transcriptome sequencing and comparative analysis of cucumber flowers with different sex types.</title>
        <authorList>
            <person name="Guo S."/>
            <person name="Zheng Y."/>
            <person name="Joung J.G."/>
            <person name="Liu S."/>
            <person name="Zhang Z."/>
            <person name="Crasta O.R."/>
            <person name="Sobral B.W."/>
            <person name="Xu Y."/>
            <person name="Huang S."/>
            <person name="Fei Z."/>
        </authorList>
    </citation>
    <scope>NUCLEOTIDE SEQUENCE [LARGE SCALE GENOMIC DNA]</scope>
    <source>
        <strain evidence="12">cv. 9930</strain>
    </source>
</reference>
<evidence type="ECO:0000313" key="12">
    <source>
        <dbReference type="Proteomes" id="UP000029981"/>
    </source>
</evidence>
<dbReference type="Gene3D" id="1.10.510.10">
    <property type="entry name" value="Transferase(Phosphotransferase) domain 1"/>
    <property type="match status" value="1"/>
</dbReference>
<dbReference type="GO" id="GO:0004674">
    <property type="term" value="F:protein serine/threonine kinase activity"/>
    <property type="evidence" value="ECO:0007669"/>
    <property type="project" value="UniProtKB-KW"/>
</dbReference>
<evidence type="ECO:0000256" key="9">
    <source>
        <dbReference type="ARBA" id="ARBA00048679"/>
    </source>
</evidence>
<comment type="catalytic activity">
    <reaction evidence="9">
        <text>L-seryl-[protein] + ATP = O-phospho-L-seryl-[protein] + ADP + H(+)</text>
        <dbReference type="Rhea" id="RHEA:17989"/>
        <dbReference type="Rhea" id="RHEA-COMP:9863"/>
        <dbReference type="Rhea" id="RHEA-COMP:11604"/>
        <dbReference type="ChEBI" id="CHEBI:15378"/>
        <dbReference type="ChEBI" id="CHEBI:29999"/>
        <dbReference type="ChEBI" id="CHEBI:30616"/>
        <dbReference type="ChEBI" id="CHEBI:83421"/>
        <dbReference type="ChEBI" id="CHEBI:456216"/>
        <dbReference type="EC" id="2.7.11.1"/>
    </reaction>
</comment>
<dbReference type="Proteomes" id="UP000029981">
    <property type="component" value="Chromosome 4"/>
</dbReference>
<keyword evidence="12" id="KW-1185">Reference proteome</keyword>
<evidence type="ECO:0000256" key="7">
    <source>
        <dbReference type="ARBA" id="ARBA00022840"/>
    </source>
</evidence>
<dbReference type="EMBL" id="CM002925">
    <property type="protein sequence ID" value="KGN55044.1"/>
    <property type="molecule type" value="Genomic_DNA"/>
</dbReference>
<proteinExistence type="predicted"/>
<keyword evidence="3" id="KW-0723">Serine/threonine-protein kinase</keyword>
<keyword evidence="4" id="KW-0808">Transferase</keyword>
<dbReference type="InterPro" id="IPR001245">
    <property type="entry name" value="Ser-Thr/Tyr_kinase_cat_dom"/>
</dbReference>
<evidence type="ECO:0000256" key="1">
    <source>
        <dbReference type="ARBA" id="ARBA00004479"/>
    </source>
</evidence>
<dbReference type="OMA" id="YECIENG"/>
<dbReference type="Pfam" id="PF07714">
    <property type="entry name" value="PK_Tyr_Ser-Thr"/>
    <property type="match status" value="1"/>
</dbReference>
<sequence>MLALRFREVRLWMTLLCKYLCGFSIVKGVLSDGTSIAVKQLSSKSRQGNREFITEVGMISGLQHPNLVKLYGCCIEGKQLLLIYEYLLNNNLARALFSPEKHSLNLDWPIRMKICVGIAKGLAYLHEESRLKIVHRDIKATNVLLDENLNAKISDFGLAKLHEEENTHISTRIAGTVLVFYKRKGTYLNLLIQILALITQKRRS</sequence>
<dbReference type="PANTHER" id="PTHR48006:SF60">
    <property type="entry name" value="PROTEIN KINASE DOMAIN-CONTAINING PROTEIN"/>
    <property type="match status" value="1"/>
</dbReference>
<evidence type="ECO:0000256" key="8">
    <source>
        <dbReference type="ARBA" id="ARBA00047899"/>
    </source>
</evidence>
<comment type="subcellular location">
    <subcellularLocation>
        <location evidence="1">Membrane</location>
        <topology evidence="1">Single-pass type I membrane protein</topology>
    </subcellularLocation>
</comment>
<reference evidence="11 12" key="1">
    <citation type="journal article" date="2009" name="Nat. Genet.">
        <title>The genome of the cucumber, Cucumis sativus L.</title>
        <authorList>
            <person name="Huang S."/>
            <person name="Li R."/>
            <person name="Zhang Z."/>
            <person name="Li L."/>
            <person name="Gu X."/>
            <person name="Fan W."/>
            <person name="Lucas W.J."/>
            <person name="Wang X."/>
            <person name="Xie B."/>
            <person name="Ni P."/>
            <person name="Ren Y."/>
            <person name="Zhu H."/>
            <person name="Li J."/>
            <person name="Lin K."/>
            <person name="Jin W."/>
            <person name="Fei Z."/>
            <person name="Li G."/>
            <person name="Staub J."/>
            <person name="Kilian A."/>
            <person name="van der Vossen E.A."/>
            <person name="Wu Y."/>
            <person name="Guo J."/>
            <person name="He J."/>
            <person name="Jia Z."/>
            <person name="Ren Y."/>
            <person name="Tian G."/>
            <person name="Lu Y."/>
            <person name="Ruan J."/>
            <person name="Qian W."/>
            <person name="Wang M."/>
            <person name="Huang Q."/>
            <person name="Li B."/>
            <person name="Xuan Z."/>
            <person name="Cao J."/>
            <person name="Asan"/>
            <person name="Wu Z."/>
            <person name="Zhang J."/>
            <person name="Cai Q."/>
            <person name="Bai Y."/>
            <person name="Zhao B."/>
            <person name="Han Y."/>
            <person name="Li Y."/>
            <person name="Li X."/>
            <person name="Wang S."/>
            <person name="Shi Q."/>
            <person name="Liu S."/>
            <person name="Cho W.K."/>
            <person name="Kim J.Y."/>
            <person name="Xu Y."/>
            <person name="Heller-Uszynska K."/>
            <person name="Miao H."/>
            <person name="Cheng Z."/>
            <person name="Zhang S."/>
            <person name="Wu J."/>
            <person name="Yang Y."/>
            <person name="Kang H."/>
            <person name="Li M."/>
            <person name="Liang H."/>
            <person name="Ren X."/>
            <person name="Shi Z."/>
            <person name="Wen M."/>
            <person name="Jian M."/>
            <person name="Yang H."/>
            <person name="Zhang G."/>
            <person name="Yang Z."/>
            <person name="Chen R."/>
            <person name="Liu S."/>
            <person name="Li J."/>
            <person name="Ma L."/>
            <person name="Liu H."/>
            <person name="Zhou Y."/>
            <person name="Zhao J."/>
            <person name="Fang X."/>
            <person name="Li G."/>
            <person name="Fang L."/>
            <person name="Li Y."/>
            <person name="Liu D."/>
            <person name="Zheng H."/>
            <person name="Zhang Y."/>
            <person name="Qin N."/>
            <person name="Li Z."/>
            <person name="Yang G."/>
            <person name="Yang S."/>
            <person name="Bolund L."/>
            <person name="Kristiansen K."/>
            <person name="Zheng H."/>
            <person name="Li S."/>
            <person name="Zhang X."/>
            <person name="Yang H."/>
            <person name="Wang J."/>
            <person name="Sun R."/>
            <person name="Zhang B."/>
            <person name="Jiang S."/>
            <person name="Wang J."/>
            <person name="Du Y."/>
            <person name="Li S."/>
        </authorList>
    </citation>
    <scope>NUCLEOTIDE SEQUENCE [LARGE SCALE GENOMIC DNA]</scope>
    <source>
        <strain evidence="12">cv. 9930</strain>
    </source>
</reference>
<feature type="domain" description="Protein kinase" evidence="10">
    <location>
        <begin position="1"/>
        <end position="204"/>
    </location>
</feature>
<dbReference type="SUPFAM" id="SSF56112">
    <property type="entry name" value="Protein kinase-like (PK-like)"/>
    <property type="match status" value="1"/>
</dbReference>
<gene>
    <name evidence="11" type="ORF">Csa_4G624990</name>
</gene>
<evidence type="ECO:0000256" key="2">
    <source>
        <dbReference type="ARBA" id="ARBA00012513"/>
    </source>
</evidence>
<dbReference type="FunFam" id="3.30.200.20:FF:001213">
    <property type="entry name" value="Os04g0616200 protein"/>
    <property type="match status" value="1"/>
</dbReference>
<dbReference type="GO" id="GO:0016020">
    <property type="term" value="C:membrane"/>
    <property type="evidence" value="ECO:0007669"/>
    <property type="project" value="UniProtKB-SubCell"/>
</dbReference>
<keyword evidence="5" id="KW-0547">Nucleotide-binding</keyword>
<dbReference type="PANTHER" id="PTHR48006">
    <property type="entry name" value="LEUCINE-RICH REPEAT-CONTAINING PROTEIN DDB_G0281931-RELATED"/>
    <property type="match status" value="1"/>
</dbReference>
<dbReference type="PROSITE" id="PS00108">
    <property type="entry name" value="PROTEIN_KINASE_ST"/>
    <property type="match status" value="1"/>
</dbReference>
<dbReference type="PROSITE" id="PS50011">
    <property type="entry name" value="PROTEIN_KINASE_DOM"/>
    <property type="match status" value="1"/>
</dbReference>
<dbReference type="InterPro" id="IPR008271">
    <property type="entry name" value="Ser/Thr_kinase_AS"/>
</dbReference>
<dbReference type="SMART" id="SM00220">
    <property type="entry name" value="S_TKc"/>
    <property type="match status" value="1"/>
</dbReference>
<evidence type="ECO:0000256" key="6">
    <source>
        <dbReference type="ARBA" id="ARBA00022777"/>
    </source>
</evidence>